<dbReference type="Pfam" id="PF18481">
    <property type="entry name" value="DUF5616"/>
    <property type="match status" value="1"/>
</dbReference>
<gene>
    <name evidence="3" type="ORF">H8923_01585</name>
</gene>
<reference evidence="3 4" key="1">
    <citation type="submission" date="2020-08" db="EMBL/GenBank/DDBJ databases">
        <authorList>
            <person name="Liu C."/>
            <person name="Sun Q."/>
        </authorList>
    </citation>
    <scope>NUCLEOTIDE SEQUENCE [LARGE SCALE GENOMIC DNA]</scope>
    <source>
        <strain evidence="3 4">NSJ-18</strain>
    </source>
</reference>
<dbReference type="RefSeq" id="WP_153971355.1">
    <property type="nucleotide sequence ID" value="NZ_JACRWE010000001.1"/>
</dbReference>
<dbReference type="InterPro" id="IPR041652">
    <property type="entry name" value="DUF5616"/>
</dbReference>
<evidence type="ECO:0000259" key="2">
    <source>
        <dbReference type="Pfam" id="PF18481"/>
    </source>
</evidence>
<protein>
    <submittedName>
        <fullName evidence="3">DUF434 domain-containing protein</fullName>
    </submittedName>
</protein>
<dbReference type="Proteomes" id="UP000609849">
    <property type="component" value="Unassembled WGS sequence"/>
</dbReference>
<dbReference type="Pfam" id="PF04256">
    <property type="entry name" value="DUF434"/>
    <property type="match status" value="1"/>
</dbReference>
<sequence length="238" mass="27391">MTKVSRRGFCEDDKRWFSNKEIIRLKKAQGEIRYLIDRDYKMPSVITFVGDRYQFSIRQRDALKRATCTSDKCLYRKNKVLSIDKIKDGPIYIDGFNLIITIEVALSKGTLIFCDDDNIRDIAGLRGTYKIIDKTDAALDIIGKFLEYVKSKDVVIYLDSPVSNSGNLKSKIMNYAKNWNFNTYVELVNNADVILEKLDRVVSSDSVIIDKCISYFNLNKSIINQYIKSAELINLSET</sequence>
<feature type="domain" description="DUF5616" evidence="2">
    <location>
        <begin position="84"/>
        <end position="220"/>
    </location>
</feature>
<accession>A0ABR7JKI2</accession>
<keyword evidence="4" id="KW-1185">Reference proteome</keyword>
<comment type="caution">
    <text evidence="3">The sequence shown here is derived from an EMBL/GenBank/DDBJ whole genome shotgun (WGS) entry which is preliminary data.</text>
</comment>
<evidence type="ECO:0000259" key="1">
    <source>
        <dbReference type="Pfam" id="PF04256"/>
    </source>
</evidence>
<evidence type="ECO:0000313" key="4">
    <source>
        <dbReference type="Proteomes" id="UP000609849"/>
    </source>
</evidence>
<feature type="domain" description="DUF434" evidence="1">
    <location>
        <begin position="24"/>
        <end position="79"/>
    </location>
</feature>
<dbReference type="EMBL" id="JACRWE010000001">
    <property type="protein sequence ID" value="MBC5995439.1"/>
    <property type="molecule type" value="Genomic_DNA"/>
</dbReference>
<organism evidence="3 4">
    <name type="scientific">Romboutsia faecis</name>
    <dbReference type="NCBI Taxonomy" id="2764597"/>
    <lineage>
        <taxon>Bacteria</taxon>
        <taxon>Bacillati</taxon>
        <taxon>Bacillota</taxon>
        <taxon>Clostridia</taxon>
        <taxon>Peptostreptococcales</taxon>
        <taxon>Peptostreptococcaceae</taxon>
        <taxon>Romboutsia</taxon>
    </lineage>
</organism>
<proteinExistence type="predicted"/>
<evidence type="ECO:0000313" key="3">
    <source>
        <dbReference type="EMBL" id="MBC5995439.1"/>
    </source>
</evidence>
<name>A0ABR7JKI2_9FIRM</name>
<dbReference type="PANTHER" id="PTHR42252">
    <property type="entry name" value="DUF5616 DOMAIN-CONTAINING PROTEIN"/>
    <property type="match status" value="1"/>
</dbReference>
<dbReference type="InterPro" id="IPR007368">
    <property type="entry name" value="DUF434"/>
</dbReference>
<dbReference type="PANTHER" id="PTHR42252:SF1">
    <property type="entry name" value="DUF434 DOMAIN-CONTAINING PROTEIN"/>
    <property type="match status" value="1"/>
</dbReference>